<dbReference type="GO" id="GO:0005737">
    <property type="term" value="C:cytoplasm"/>
    <property type="evidence" value="ECO:0007669"/>
    <property type="project" value="UniProtKB-ARBA"/>
</dbReference>
<dbReference type="GO" id="GO:0005840">
    <property type="term" value="C:ribosome"/>
    <property type="evidence" value="ECO:0007669"/>
    <property type="project" value="UniProtKB-KW"/>
</dbReference>
<dbReference type="Pfam" id="PF00829">
    <property type="entry name" value="Ribosomal_L21p"/>
    <property type="match status" value="1"/>
</dbReference>
<evidence type="ECO:0000256" key="4">
    <source>
        <dbReference type="ARBA" id="ARBA00035483"/>
    </source>
</evidence>
<protein>
    <recommendedName>
        <fullName evidence="4 5">50S ribosomal protein L21</fullName>
    </recommendedName>
</protein>
<dbReference type="SUPFAM" id="SSF141091">
    <property type="entry name" value="L21p-like"/>
    <property type="match status" value="1"/>
</dbReference>
<keyword evidence="3 5" id="KW-0687">Ribonucleoprotein</keyword>
<dbReference type="InterPro" id="IPR028909">
    <property type="entry name" value="bL21-like"/>
</dbReference>
<dbReference type="InterPro" id="IPR036164">
    <property type="entry name" value="bL21-like_sf"/>
</dbReference>
<proteinExistence type="inferred from homology"/>
<accession>A0A0G0K457</accession>
<dbReference type="EMBL" id="LBTR01000040">
    <property type="protein sequence ID" value="KKQ43874.1"/>
    <property type="molecule type" value="Genomic_DNA"/>
</dbReference>
<evidence type="ECO:0000256" key="2">
    <source>
        <dbReference type="ARBA" id="ARBA00022980"/>
    </source>
</evidence>
<dbReference type="Proteomes" id="UP000034603">
    <property type="component" value="Unassembled WGS sequence"/>
</dbReference>
<comment type="function">
    <text evidence="5">This protein binds to 23S rRNA in the presence of protein L20.</text>
</comment>
<dbReference type="InterPro" id="IPR001787">
    <property type="entry name" value="Ribosomal_bL21"/>
</dbReference>
<comment type="similarity">
    <text evidence="1 5">Belongs to the bacterial ribosomal protein bL21 family.</text>
</comment>
<organism evidence="6 7">
    <name type="scientific">Candidatus Woesebacteria bacterium GW2011_GWA1_37_8</name>
    <dbReference type="NCBI Taxonomy" id="1618546"/>
    <lineage>
        <taxon>Bacteria</taxon>
        <taxon>Candidatus Woeseibacteriota</taxon>
    </lineage>
</organism>
<dbReference type="GO" id="GO:0006412">
    <property type="term" value="P:translation"/>
    <property type="evidence" value="ECO:0007669"/>
    <property type="project" value="InterPro"/>
</dbReference>
<keyword evidence="5" id="KW-0699">rRNA-binding</keyword>
<name>A0A0G0K457_9BACT</name>
<gene>
    <name evidence="6" type="ORF">US62_C0040G0018</name>
</gene>
<dbReference type="GO" id="GO:1990904">
    <property type="term" value="C:ribonucleoprotein complex"/>
    <property type="evidence" value="ECO:0007669"/>
    <property type="project" value="UniProtKB-KW"/>
</dbReference>
<dbReference type="PANTHER" id="PTHR21349">
    <property type="entry name" value="50S RIBOSOMAL PROTEIN L21"/>
    <property type="match status" value="1"/>
</dbReference>
<keyword evidence="2 5" id="KW-0689">Ribosomal protein</keyword>
<dbReference type="PANTHER" id="PTHR21349:SF0">
    <property type="entry name" value="LARGE RIBOSOMAL SUBUNIT PROTEIN BL21M"/>
    <property type="match status" value="1"/>
</dbReference>
<reference evidence="6 7" key="1">
    <citation type="journal article" date="2015" name="Nature">
        <title>rRNA introns, odd ribosomes, and small enigmatic genomes across a large radiation of phyla.</title>
        <authorList>
            <person name="Brown C.T."/>
            <person name="Hug L.A."/>
            <person name="Thomas B.C."/>
            <person name="Sharon I."/>
            <person name="Castelle C.J."/>
            <person name="Singh A."/>
            <person name="Wilkins M.J."/>
            <person name="Williams K.H."/>
            <person name="Banfield J.F."/>
        </authorList>
    </citation>
    <scope>NUCLEOTIDE SEQUENCE [LARGE SCALE GENOMIC DNA]</scope>
</reference>
<dbReference type="GO" id="GO:0003735">
    <property type="term" value="F:structural constituent of ribosome"/>
    <property type="evidence" value="ECO:0007669"/>
    <property type="project" value="InterPro"/>
</dbReference>
<evidence type="ECO:0000313" key="6">
    <source>
        <dbReference type="EMBL" id="KKQ43874.1"/>
    </source>
</evidence>
<dbReference type="GO" id="GO:0019843">
    <property type="term" value="F:rRNA binding"/>
    <property type="evidence" value="ECO:0007669"/>
    <property type="project" value="UniProtKB-KW"/>
</dbReference>
<evidence type="ECO:0000313" key="7">
    <source>
        <dbReference type="Proteomes" id="UP000034603"/>
    </source>
</evidence>
<keyword evidence="5" id="KW-0694">RNA-binding</keyword>
<evidence type="ECO:0000256" key="1">
    <source>
        <dbReference type="ARBA" id="ARBA00008563"/>
    </source>
</evidence>
<comment type="caution">
    <text evidence="6">The sequence shown here is derived from an EMBL/GenBank/DDBJ whole genome shotgun (WGS) entry which is preliminary data.</text>
</comment>
<evidence type="ECO:0000256" key="5">
    <source>
        <dbReference type="RuleBase" id="RU000562"/>
    </source>
</evidence>
<dbReference type="AlphaFoldDB" id="A0A0G0K457"/>
<dbReference type="NCBIfam" id="TIGR00061">
    <property type="entry name" value="L21"/>
    <property type="match status" value="1"/>
</dbReference>
<sequence length="102" mass="11409">MKYAAVIIKSKQYLISEGDEILVQGEGFDPKATDVIFASNDGKVIIGTPKLDNVSVKFSVVDEKFKGDKVTVIKYKAKSRYRKKLGIRPVFTKLKVDNISLK</sequence>
<evidence type="ECO:0000256" key="3">
    <source>
        <dbReference type="ARBA" id="ARBA00023274"/>
    </source>
</evidence>